<keyword evidence="1" id="KW-0805">Transcription regulation</keyword>
<dbReference type="Pfam" id="PF01037">
    <property type="entry name" value="AsnC_trans_reg"/>
    <property type="match status" value="1"/>
</dbReference>
<evidence type="ECO:0000256" key="1">
    <source>
        <dbReference type="ARBA" id="ARBA00023015"/>
    </source>
</evidence>
<dbReference type="InterPro" id="IPR036390">
    <property type="entry name" value="WH_DNA-bd_sf"/>
</dbReference>
<dbReference type="SMART" id="SM00344">
    <property type="entry name" value="HTH_ASNC"/>
    <property type="match status" value="1"/>
</dbReference>
<organism evidence="5 6">
    <name type="scientific">Ruthenibacterium intestinale</name>
    <dbReference type="NCBI Taxonomy" id="3133163"/>
    <lineage>
        <taxon>Bacteria</taxon>
        <taxon>Bacillati</taxon>
        <taxon>Bacillota</taxon>
        <taxon>Clostridia</taxon>
        <taxon>Eubacteriales</taxon>
        <taxon>Oscillospiraceae</taxon>
        <taxon>Ruthenibacterium</taxon>
    </lineage>
</organism>
<evidence type="ECO:0000313" key="6">
    <source>
        <dbReference type="Proteomes" id="UP001477672"/>
    </source>
</evidence>
<keyword evidence="6" id="KW-1185">Reference proteome</keyword>
<dbReference type="InterPro" id="IPR019888">
    <property type="entry name" value="Tscrpt_reg_AsnC-like"/>
</dbReference>
<dbReference type="Gene3D" id="1.10.10.10">
    <property type="entry name" value="Winged helix-like DNA-binding domain superfamily/Winged helix DNA-binding domain"/>
    <property type="match status" value="1"/>
</dbReference>
<dbReference type="InterPro" id="IPR011008">
    <property type="entry name" value="Dimeric_a/b-barrel"/>
</dbReference>
<keyword evidence="3" id="KW-0804">Transcription</keyword>
<dbReference type="PROSITE" id="PS50956">
    <property type="entry name" value="HTH_ASNC_2"/>
    <property type="match status" value="1"/>
</dbReference>
<feature type="domain" description="HTH asnC-type" evidence="4">
    <location>
        <begin position="1"/>
        <end position="58"/>
    </location>
</feature>
<dbReference type="PANTHER" id="PTHR43413:SF7">
    <property type="entry name" value="HTH-TYPE TRANSCRIPTIONAL REGULATOR PTR2"/>
    <property type="match status" value="1"/>
</dbReference>
<dbReference type="Gene3D" id="3.30.70.920">
    <property type="match status" value="1"/>
</dbReference>
<dbReference type="RefSeq" id="WP_349216211.1">
    <property type="nucleotide sequence ID" value="NZ_JBBMFA010000094.1"/>
</dbReference>
<name>A0ABV1GFZ3_9FIRM</name>
<dbReference type="InterPro" id="IPR019887">
    <property type="entry name" value="Tscrpt_reg_AsnC/Lrp_C"/>
</dbReference>
<gene>
    <name evidence="5" type="ORF">WMO24_09525</name>
</gene>
<evidence type="ECO:0000256" key="2">
    <source>
        <dbReference type="ARBA" id="ARBA00023125"/>
    </source>
</evidence>
<dbReference type="SUPFAM" id="SSF46785">
    <property type="entry name" value="Winged helix' DNA-binding domain"/>
    <property type="match status" value="1"/>
</dbReference>
<dbReference type="InterPro" id="IPR050684">
    <property type="entry name" value="HTH-Siroheme_Decarb"/>
</dbReference>
<dbReference type="Pfam" id="PF13412">
    <property type="entry name" value="HTH_24"/>
    <property type="match status" value="1"/>
</dbReference>
<comment type="caution">
    <text evidence="5">The sequence shown here is derived from an EMBL/GenBank/DDBJ whole genome shotgun (WGS) entry which is preliminary data.</text>
</comment>
<dbReference type="SUPFAM" id="SSF54909">
    <property type="entry name" value="Dimeric alpha+beta barrel"/>
    <property type="match status" value="1"/>
</dbReference>
<proteinExistence type="predicted"/>
<evidence type="ECO:0000259" key="4">
    <source>
        <dbReference type="PROSITE" id="PS50956"/>
    </source>
</evidence>
<evidence type="ECO:0000313" key="5">
    <source>
        <dbReference type="EMBL" id="MEQ2520666.1"/>
    </source>
</evidence>
<dbReference type="InterPro" id="IPR036388">
    <property type="entry name" value="WH-like_DNA-bd_sf"/>
</dbReference>
<dbReference type="PANTHER" id="PTHR43413">
    <property type="entry name" value="TRANSCRIPTIONAL REGULATOR, ASNC FAMILY"/>
    <property type="match status" value="1"/>
</dbReference>
<dbReference type="EMBL" id="JBBMFA010000094">
    <property type="protein sequence ID" value="MEQ2520666.1"/>
    <property type="molecule type" value="Genomic_DNA"/>
</dbReference>
<keyword evidence="2" id="KW-0238">DNA-binding</keyword>
<evidence type="ECO:0000256" key="3">
    <source>
        <dbReference type="ARBA" id="ARBA00023163"/>
    </source>
</evidence>
<dbReference type="Proteomes" id="UP001477672">
    <property type="component" value="Unassembled WGS sequence"/>
</dbReference>
<reference evidence="5 6" key="1">
    <citation type="submission" date="2024-03" db="EMBL/GenBank/DDBJ databases">
        <title>Human intestinal bacterial collection.</title>
        <authorList>
            <person name="Pauvert C."/>
            <person name="Hitch T.C.A."/>
            <person name="Clavel T."/>
        </authorList>
    </citation>
    <scope>NUCLEOTIDE SEQUENCE [LARGE SCALE GENOMIC DNA]</scope>
    <source>
        <strain evidence="5 6">CLA-JM-H11</strain>
    </source>
</reference>
<sequence length="157" mass="17652">MEQILKVLETNARTSLEELAAMTGKTVQEVAAYMDECEEKHIINGYRTLVDWERAGVADVQALIDLRVTPRRDFGFDEIAARLADFSEVDSVLLMSGGYDLSLTMRGKSFQEIALFVAQRLSPLEGVLSTATHFVLRTYKKDGVLYGKDPIDERECQ</sequence>
<dbReference type="InterPro" id="IPR000485">
    <property type="entry name" value="AsnC-type_HTH_dom"/>
</dbReference>
<protein>
    <submittedName>
        <fullName evidence="5">Lrp/AsnC family transcriptional regulator</fullName>
    </submittedName>
</protein>
<accession>A0ABV1GFZ3</accession>